<comment type="caution">
    <text evidence="1">The sequence shown here is derived from an EMBL/GenBank/DDBJ whole genome shotgun (WGS) entry which is preliminary data.</text>
</comment>
<protein>
    <submittedName>
        <fullName evidence="1">Uncharacterized protein</fullName>
    </submittedName>
</protein>
<organism evidence="1">
    <name type="scientific">marine sediment metagenome</name>
    <dbReference type="NCBI Taxonomy" id="412755"/>
    <lineage>
        <taxon>unclassified sequences</taxon>
        <taxon>metagenomes</taxon>
        <taxon>ecological metagenomes</taxon>
    </lineage>
</organism>
<dbReference type="EMBL" id="LAZR01021162">
    <property type="protein sequence ID" value="KKL86270.1"/>
    <property type="molecule type" value="Genomic_DNA"/>
</dbReference>
<proteinExistence type="predicted"/>
<accession>A0A0F9HX41</accession>
<evidence type="ECO:0000313" key="1">
    <source>
        <dbReference type="EMBL" id="KKL86270.1"/>
    </source>
</evidence>
<feature type="non-terminal residue" evidence="1">
    <location>
        <position position="299"/>
    </location>
</feature>
<name>A0A0F9HX41_9ZZZZ</name>
<reference evidence="1" key="1">
    <citation type="journal article" date="2015" name="Nature">
        <title>Complex archaea that bridge the gap between prokaryotes and eukaryotes.</title>
        <authorList>
            <person name="Spang A."/>
            <person name="Saw J.H."/>
            <person name="Jorgensen S.L."/>
            <person name="Zaremba-Niedzwiedzka K."/>
            <person name="Martijn J."/>
            <person name="Lind A.E."/>
            <person name="van Eijk R."/>
            <person name="Schleper C."/>
            <person name="Guy L."/>
            <person name="Ettema T.J."/>
        </authorList>
    </citation>
    <scope>NUCLEOTIDE SEQUENCE</scope>
</reference>
<dbReference type="AlphaFoldDB" id="A0A0F9HX41"/>
<sequence length="299" mass="32812">MFKEEPLDRFRHRALALAPSMGFSAAQVNESLGIILNSLGAEWVSEQVDTIRRGDPLPIRVHPIGGLFATPGEPQVAEVLELAEYLRLVATSSALPEVLANLRAQYRSTLLQLAFAFRFAQLSEETPLLEPPVQGGRVGDLDVTVHGNRYLVECYAPMAKLKGESSDEVQWLTHRSIEVVKDRDRVFSIAIALDAMPSAAERKLIVRAVKRLADQLEAQDWDGTGFPPTRLYVGENATVSVGLTVPTGPGENHAAVLDRAFPRFGEEPTTLVAVRMATRAEILEFTRDTPPGEARDHVA</sequence>
<gene>
    <name evidence="1" type="ORF">LCGC14_1946420</name>
</gene>